<reference evidence="8" key="1">
    <citation type="submission" date="2017-05" db="EMBL/GenBank/DDBJ databases">
        <title>Improved OligoMM genomes.</title>
        <authorList>
            <person name="Garzetti D."/>
        </authorList>
    </citation>
    <scope>NUCLEOTIDE SEQUENCE [LARGE SCALE GENOMIC DNA]</scope>
    <source>
        <strain evidence="8">YL45</strain>
    </source>
</reference>
<proteinExistence type="predicted"/>
<keyword evidence="8" id="KW-1185">Reference proteome</keyword>
<dbReference type="Gene3D" id="3.90.700.10">
    <property type="entry name" value="Succinate dehydrogenase/fumarate reductase flavoprotein, catalytic domain"/>
    <property type="match status" value="1"/>
</dbReference>
<keyword evidence="2" id="KW-0285">Flavoprotein</keyword>
<accession>A0A227KRA2</accession>
<dbReference type="RefSeq" id="WP_066594758.1">
    <property type="nucleotide sequence ID" value="NZ_CAJTBZ010000014.1"/>
</dbReference>
<evidence type="ECO:0000256" key="3">
    <source>
        <dbReference type="ARBA" id="ARBA00022827"/>
    </source>
</evidence>
<gene>
    <name evidence="7" type="ORF">ADH67_03720</name>
</gene>
<dbReference type="Gene3D" id="3.50.50.60">
    <property type="entry name" value="FAD/NAD(P)-binding domain"/>
    <property type="match status" value="2"/>
</dbReference>
<feature type="chain" id="PRO_5011314020" description="FAD-dependent oxidoreductase 2 FAD-binding domain-containing protein" evidence="5">
    <location>
        <begin position="25"/>
        <end position="517"/>
    </location>
</feature>
<dbReference type="InterPro" id="IPR027477">
    <property type="entry name" value="Succ_DH/fumarate_Rdtase_cat_sf"/>
</dbReference>
<comment type="caution">
    <text evidence="7">The sequence shown here is derived from an EMBL/GenBank/DDBJ whole genome shotgun (WGS) entry which is preliminary data.</text>
</comment>
<keyword evidence="4" id="KW-0560">Oxidoreductase</keyword>
<name>A0A227KRA2_9BURK</name>
<dbReference type="SUPFAM" id="SSF51905">
    <property type="entry name" value="FAD/NAD(P)-binding domain"/>
    <property type="match status" value="1"/>
</dbReference>
<evidence type="ECO:0000313" key="8">
    <source>
        <dbReference type="Proteomes" id="UP000214610"/>
    </source>
</evidence>
<dbReference type="InterPro" id="IPR036188">
    <property type="entry name" value="FAD/NAD-bd_sf"/>
</dbReference>
<dbReference type="GeneID" id="78362474"/>
<evidence type="ECO:0000256" key="4">
    <source>
        <dbReference type="ARBA" id="ARBA00023002"/>
    </source>
</evidence>
<dbReference type="PANTHER" id="PTHR43400:SF7">
    <property type="entry name" value="FAD-DEPENDENT OXIDOREDUCTASE 2 FAD BINDING DOMAIN-CONTAINING PROTEIN"/>
    <property type="match status" value="1"/>
</dbReference>
<evidence type="ECO:0000313" key="7">
    <source>
        <dbReference type="EMBL" id="OXE50125.1"/>
    </source>
</evidence>
<evidence type="ECO:0000256" key="5">
    <source>
        <dbReference type="SAM" id="SignalP"/>
    </source>
</evidence>
<feature type="signal peptide" evidence="5">
    <location>
        <begin position="1"/>
        <end position="24"/>
    </location>
</feature>
<protein>
    <recommendedName>
        <fullName evidence="6">FAD-dependent oxidoreductase 2 FAD-binding domain-containing protein</fullName>
    </recommendedName>
</protein>
<dbReference type="Proteomes" id="UP000214610">
    <property type="component" value="Unassembled WGS sequence"/>
</dbReference>
<dbReference type="Pfam" id="PF00890">
    <property type="entry name" value="FAD_binding_2"/>
    <property type="match status" value="1"/>
</dbReference>
<evidence type="ECO:0000259" key="6">
    <source>
        <dbReference type="Pfam" id="PF00890"/>
    </source>
</evidence>
<sequence length="517" mass="56457">MNQISIIKVAVTCALAGVCLSGFAQDHELTTDVVVVGGGISGLSSAMSVLDHGGKVVVLEKLPGLGGAGNYFEGAFAADSDYKRRNGLTEPTADQVYKDVVRFYNYRINAVVLRTLINESGPAMDWIETKGYKFKLNKRGKKDRHMAPDGFGAGFIKLFYRDIEKNGGTILLETPAQKLIQNEKGEVVGVEAKNHKGEKVTVRAKAVILATGGFPGNQEMLKKYVPDIGKEGMARIMLRGPGIEGRTGDGINMAKEIGADLAGMDTIAGNSPYLEYEPVIFQFNGPQWLKESRAALSQPFLWVNKFGQRFYNEGNGRYWNDNHNAMTANGGVMFSIFDENMKNKLIKEGPLTDFNQIVIRGEPMTALDEGLERGIKAGYAFKADTIEELAEKIGVPVQNLVETVKDINAAADAGEDKLLGRPKQFLFKFSDKGPYYAMRGLRAFFQTLGGVRMNSKMQAMDKKGNVIPGLYAVGMDMGGLYDTSYDIKYPGFTSGFGMTGGLIAGRDAMRLVKESKK</sequence>
<dbReference type="SUPFAM" id="SSF56425">
    <property type="entry name" value="Succinate dehydrogenase/fumarate reductase flavoprotein, catalytic domain"/>
    <property type="match status" value="1"/>
</dbReference>
<keyword evidence="3" id="KW-0274">FAD</keyword>
<feature type="domain" description="FAD-dependent oxidoreductase 2 FAD-binding" evidence="6">
    <location>
        <begin position="32"/>
        <end position="484"/>
    </location>
</feature>
<evidence type="ECO:0000256" key="1">
    <source>
        <dbReference type="ARBA" id="ARBA00001974"/>
    </source>
</evidence>
<dbReference type="GO" id="GO:0016491">
    <property type="term" value="F:oxidoreductase activity"/>
    <property type="evidence" value="ECO:0007669"/>
    <property type="project" value="UniProtKB-KW"/>
</dbReference>
<evidence type="ECO:0000256" key="2">
    <source>
        <dbReference type="ARBA" id="ARBA00022630"/>
    </source>
</evidence>
<dbReference type="PANTHER" id="PTHR43400">
    <property type="entry name" value="FUMARATE REDUCTASE"/>
    <property type="match status" value="1"/>
</dbReference>
<dbReference type="InterPro" id="IPR050315">
    <property type="entry name" value="FAD-oxidoreductase_2"/>
</dbReference>
<organism evidence="7 8">
    <name type="scientific">Turicimonas muris</name>
    <dbReference type="NCBI Taxonomy" id="1796652"/>
    <lineage>
        <taxon>Bacteria</taxon>
        <taxon>Pseudomonadati</taxon>
        <taxon>Pseudomonadota</taxon>
        <taxon>Betaproteobacteria</taxon>
        <taxon>Burkholderiales</taxon>
        <taxon>Sutterellaceae</taxon>
        <taxon>Turicimonas</taxon>
    </lineage>
</organism>
<keyword evidence="5" id="KW-0732">Signal</keyword>
<dbReference type="InterPro" id="IPR003953">
    <property type="entry name" value="FAD-dep_OxRdtase_2_FAD-bd"/>
</dbReference>
<comment type="cofactor">
    <cofactor evidence="1">
        <name>FAD</name>
        <dbReference type="ChEBI" id="CHEBI:57692"/>
    </cofactor>
</comment>
<dbReference type="EMBL" id="NHMP01000002">
    <property type="protein sequence ID" value="OXE50125.1"/>
    <property type="molecule type" value="Genomic_DNA"/>
</dbReference>
<dbReference type="AlphaFoldDB" id="A0A227KRA2"/>